<feature type="transmembrane region" description="Helical" evidence="8">
    <location>
        <begin position="338"/>
        <end position="356"/>
    </location>
</feature>
<reference evidence="10 11" key="2">
    <citation type="submission" date="2024-03" db="EMBL/GenBank/DDBJ databases">
        <title>Complete genome sequence of the green alga Chloropicon roscoffensis RCC1871.</title>
        <authorList>
            <person name="Lemieux C."/>
            <person name="Pombert J.-F."/>
            <person name="Otis C."/>
            <person name="Turmel M."/>
        </authorList>
    </citation>
    <scope>NUCLEOTIDE SEQUENCE [LARGE SCALE GENOMIC DNA]</scope>
    <source>
        <strain evidence="10 11">RCC1871</strain>
    </source>
</reference>
<evidence type="ECO:0000313" key="9">
    <source>
        <dbReference type="EMBL" id="CAE0195971.1"/>
    </source>
</evidence>
<dbReference type="GO" id="GO:0016020">
    <property type="term" value="C:membrane"/>
    <property type="evidence" value="ECO:0007669"/>
    <property type="project" value="UniProtKB-SubCell"/>
</dbReference>
<evidence type="ECO:0000256" key="7">
    <source>
        <dbReference type="SAM" id="MobiDB-lite"/>
    </source>
</evidence>
<evidence type="ECO:0000256" key="4">
    <source>
        <dbReference type="ARBA" id="ARBA00022692"/>
    </source>
</evidence>
<dbReference type="AlphaFoldDB" id="A0A7S3CGL7"/>
<evidence type="ECO:0000256" key="2">
    <source>
        <dbReference type="ARBA" id="ARBA00007015"/>
    </source>
</evidence>
<feature type="transmembrane region" description="Helical" evidence="8">
    <location>
        <begin position="222"/>
        <end position="242"/>
    </location>
</feature>
<evidence type="ECO:0000313" key="11">
    <source>
        <dbReference type="Proteomes" id="UP001472866"/>
    </source>
</evidence>
<evidence type="ECO:0000313" key="10">
    <source>
        <dbReference type="EMBL" id="WZN62675.1"/>
    </source>
</evidence>
<dbReference type="InterPro" id="IPR004324">
    <property type="entry name" value="FBT"/>
</dbReference>
<comment type="similarity">
    <text evidence="2">Belongs to the major facilitator superfamily. Folate-biopterin transporter (TC 2.A.71) family.</text>
</comment>
<dbReference type="Proteomes" id="UP001472866">
    <property type="component" value="Chromosome 06"/>
</dbReference>
<feature type="transmembrane region" description="Helical" evidence="8">
    <location>
        <begin position="248"/>
        <end position="270"/>
    </location>
</feature>
<organism evidence="9">
    <name type="scientific">Chloropicon roscoffensis</name>
    <dbReference type="NCBI Taxonomy" id="1461544"/>
    <lineage>
        <taxon>Eukaryota</taxon>
        <taxon>Viridiplantae</taxon>
        <taxon>Chlorophyta</taxon>
        <taxon>Chloropicophyceae</taxon>
        <taxon>Chloropicales</taxon>
        <taxon>Chloropicaceae</taxon>
        <taxon>Chloropicon</taxon>
    </lineage>
</organism>
<keyword evidence="11" id="KW-1185">Reference proteome</keyword>
<dbReference type="PANTHER" id="PTHR31585">
    <property type="entry name" value="FOLATE-BIOPTERIN TRANSPORTER 1, CHLOROPLASTIC"/>
    <property type="match status" value="1"/>
</dbReference>
<feature type="transmembrane region" description="Helical" evidence="8">
    <location>
        <begin position="363"/>
        <end position="380"/>
    </location>
</feature>
<feature type="compositionally biased region" description="Basic and acidic residues" evidence="7">
    <location>
        <begin position="18"/>
        <end position="31"/>
    </location>
</feature>
<gene>
    <name evidence="9" type="ORF">CROS1456_LOCUS9068</name>
    <name evidence="10" type="ORF">HKI87_06g42170</name>
</gene>
<dbReference type="Pfam" id="PF03092">
    <property type="entry name" value="BT1"/>
    <property type="match status" value="1"/>
</dbReference>
<feature type="transmembrane region" description="Helical" evidence="8">
    <location>
        <begin position="71"/>
        <end position="94"/>
    </location>
</feature>
<keyword evidence="5 8" id="KW-1133">Transmembrane helix</keyword>
<dbReference type="Gene3D" id="1.20.1250.20">
    <property type="entry name" value="MFS general substrate transporter like domains"/>
    <property type="match status" value="1"/>
</dbReference>
<accession>A0A7S3CGL7</accession>
<dbReference type="SUPFAM" id="SSF103473">
    <property type="entry name" value="MFS general substrate transporter"/>
    <property type="match status" value="1"/>
</dbReference>
<feature type="transmembrane region" description="Helical" evidence="8">
    <location>
        <begin position="154"/>
        <end position="173"/>
    </location>
</feature>
<evidence type="ECO:0000256" key="3">
    <source>
        <dbReference type="ARBA" id="ARBA00022448"/>
    </source>
</evidence>
<comment type="subcellular location">
    <subcellularLocation>
        <location evidence="1">Membrane</location>
        <topology evidence="1">Multi-pass membrane protein</topology>
    </subcellularLocation>
</comment>
<proteinExistence type="inferred from homology"/>
<feature type="transmembrane region" description="Helical" evidence="8">
    <location>
        <begin position="400"/>
        <end position="422"/>
    </location>
</feature>
<protein>
    <submittedName>
        <fullName evidence="10">Folate-biopterin transporter</fullName>
    </submittedName>
</protein>
<reference evidence="9" key="1">
    <citation type="submission" date="2021-01" db="EMBL/GenBank/DDBJ databases">
        <authorList>
            <person name="Corre E."/>
            <person name="Pelletier E."/>
            <person name="Niang G."/>
            <person name="Scheremetjew M."/>
            <person name="Finn R."/>
            <person name="Kale V."/>
            <person name="Holt S."/>
            <person name="Cochrane G."/>
            <person name="Meng A."/>
            <person name="Brown T."/>
            <person name="Cohen L."/>
        </authorList>
    </citation>
    <scope>NUCLEOTIDE SEQUENCE</scope>
    <source>
        <strain evidence="9">RCC1871</strain>
    </source>
</reference>
<name>A0A7S3CGL7_9CHLO</name>
<dbReference type="PANTHER" id="PTHR31585:SF51">
    <property type="entry name" value="TRANSPORTER, PUTATIVE-RELATED"/>
    <property type="match status" value="1"/>
</dbReference>
<dbReference type="EMBL" id="CP151506">
    <property type="protein sequence ID" value="WZN62675.1"/>
    <property type="molecule type" value="Genomic_DNA"/>
</dbReference>
<dbReference type="InterPro" id="IPR036259">
    <property type="entry name" value="MFS_trans_sf"/>
</dbReference>
<dbReference type="InterPro" id="IPR039309">
    <property type="entry name" value="BT1"/>
</dbReference>
<feature type="transmembrane region" description="Helical" evidence="8">
    <location>
        <begin position="553"/>
        <end position="573"/>
    </location>
</feature>
<feature type="compositionally biased region" description="Basic and acidic residues" evidence="7">
    <location>
        <begin position="38"/>
        <end position="53"/>
    </location>
</feature>
<keyword evidence="3" id="KW-0813">Transport</keyword>
<sequence length="610" mass="68328">MQSPPPGEPLSTCANKPAPDHEAPKVLDKGAKPAQKVQAKDQPSKGKGAHDMRVNSNYANPLYWARYTKAYWRNLVTNFTLPFVILLTSCYYGVKGTLYTFVMSGQLPYFQKYVGVSGVEYQKLKLLSQIPWAMKAWIGMISDNFPIYGYHKRYYLYGATFVGGVAFAMLGVLEITQATAYFAALLFFFASLDMATADLLCEGKYAEKMMEKPETSSDLVSWVWGVYQLGSLTASAFIGPISDSHNPKIIFLIAVPFALQFLIPLYLGYLPEEKVEKKAKESRVVEGSGAAQASPSRMSTIPPLMRENPKIFIMAFLTALIAIFLGVVHLVGTETQQLVYAISASVALCWLSHWALPPVLSKSNIYMFLCNVLYIQVSGAQDYFYTAGPDCFPGGPNFSYSYYSTFTVVVGSVAAWIGVVIFQAWMRDWKFRKVFWTTTVIRVLGSIFDIAIATRSNVRFGLSDKLVYMFGDAIIYNIVYQMDFMPAVVLTSKVCEKGLESTIYSLLAGMQNLGQNLSLSLGTYLVTKFGVRTVCKPTLTEECDCNFDTLPQLLFLCHMCLPLLSIPLTFWLIPDKRMNETIKLEDEEYYELVETNRNDLSVELRSNQGL</sequence>
<dbReference type="NCBIfam" id="TIGR00788">
    <property type="entry name" value="fbt"/>
    <property type="match status" value="1"/>
</dbReference>
<evidence type="ECO:0000256" key="1">
    <source>
        <dbReference type="ARBA" id="ARBA00004141"/>
    </source>
</evidence>
<feature type="transmembrane region" description="Helical" evidence="8">
    <location>
        <begin position="311"/>
        <end position="332"/>
    </location>
</feature>
<dbReference type="EMBL" id="HBHZ01011724">
    <property type="protein sequence ID" value="CAE0195971.1"/>
    <property type="molecule type" value="Transcribed_RNA"/>
</dbReference>
<feature type="region of interest" description="Disordered" evidence="7">
    <location>
        <begin position="1"/>
        <end position="53"/>
    </location>
</feature>
<keyword evidence="6 8" id="KW-0472">Membrane</keyword>
<feature type="transmembrane region" description="Helical" evidence="8">
    <location>
        <begin position="179"/>
        <end position="201"/>
    </location>
</feature>
<keyword evidence="4 8" id="KW-0812">Transmembrane</keyword>
<feature type="transmembrane region" description="Helical" evidence="8">
    <location>
        <begin position="434"/>
        <end position="453"/>
    </location>
</feature>
<evidence type="ECO:0000256" key="6">
    <source>
        <dbReference type="ARBA" id="ARBA00023136"/>
    </source>
</evidence>
<evidence type="ECO:0000256" key="8">
    <source>
        <dbReference type="SAM" id="Phobius"/>
    </source>
</evidence>
<evidence type="ECO:0000256" key="5">
    <source>
        <dbReference type="ARBA" id="ARBA00022989"/>
    </source>
</evidence>